<evidence type="ECO:0000313" key="4">
    <source>
        <dbReference type="Proteomes" id="UP000552038"/>
    </source>
</evidence>
<reference evidence="3 4" key="1">
    <citation type="submission" date="2020-05" db="EMBL/GenBank/DDBJ databases">
        <title>Whole genome sequencing and identification of novel metabolites from Paenibacillus alvei strain JR949.</title>
        <authorList>
            <person name="Rajendhran J."/>
            <person name="Sree Pranav P."/>
            <person name="Mahalakshmi B."/>
            <person name="Karthikeyan R."/>
        </authorList>
    </citation>
    <scope>NUCLEOTIDE SEQUENCE [LARGE SCALE GENOMIC DNA]</scope>
    <source>
        <strain evidence="3 4">JR949</strain>
    </source>
</reference>
<dbReference type="PANTHER" id="PTHR45527:SF1">
    <property type="entry name" value="FATTY ACID SYNTHASE"/>
    <property type="match status" value="1"/>
</dbReference>
<evidence type="ECO:0000313" key="3">
    <source>
        <dbReference type="EMBL" id="NOJ74242.1"/>
    </source>
</evidence>
<dbReference type="Gene3D" id="2.30.38.10">
    <property type="entry name" value="Luciferase, Domain 3"/>
    <property type="match status" value="1"/>
</dbReference>
<gene>
    <name evidence="3" type="ORF">HMI46_27540</name>
</gene>
<evidence type="ECO:0000256" key="1">
    <source>
        <dbReference type="ARBA" id="ARBA00022737"/>
    </source>
</evidence>
<dbReference type="SUPFAM" id="SSF56801">
    <property type="entry name" value="Acetyl-CoA synthetase-like"/>
    <property type="match status" value="1"/>
</dbReference>
<sequence length="169" mass="18486">MLAGVAFDASVWELWPYIAAGASIYIANEETRLNPVALRDWLLANEITLSFIPTPLAEPMLTLEWPDKCKLRAILTGGDRLAQYPPDTLPFALYNHYGPSESTVVAAACQVPTQSSKSLSEIAPSIGRPIANTRVYILDRKLRPVPQGVPGEMYVGGEGLARGYMNRPD</sequence>
<accession>A0AAP7DKY2</accession>
<dbReference type="Pfam" id="PF00501">
    <property type="entry name" value="AMP-binding"/>
    <property type="match status" value="1"/>
</dbReference>
<proteinExistence type="predicted"/>
<dbReference type="EMBL" id="JABFOR010000142">
    <property type="protein sequence ID" value="NOJ74242.1"/>
    <property type="molecule type" value="Genomic_DNA"/>
</dbReference>
<dbReference type="PANTHER" id="PTHR45527">
    <property type="entry name" value="NONRIBOSOMAL PEPTIDE SYNTHETASE"/>
    <property type="match status" value="1"/>
</dbReference>
<dbReference type="Gene3D" id="3.40.50.980">
    <property type="match status" value="1"/>
</dbReference>
<dbReference type="GO" id="GO:0031177">
    <property type="term" value="F:phosphopantetheine binding"/>
    <property type="evidence" value="ECO:0007669"/>
    <property type="project" value="TreeGrafter"/>
</dbReference>
<dbReference type="RefSeq" id="WP_171420197.1">
    <property type="nucleotide sequence ID" value="NZ_JABFOR010000142.1"/>
</dbReference>
<feature type="non-terminal residue" evidence="3">
    <location>
        <position position="1"/>
    </location>
</feature>
<dbReference type="GO" id="GO:0043041">
    <property type="term" value="P:amino acid activation for nonribosomal peptide biosynthetic process"/>
    <property type="evidence" value="ECO:0007669"/>
    <property type="project" value="TreeGrafter"/>
</dbReference>
<organism evidence="3 4">
    <name type="scientific">Paenibacillus alvei</name>
    <name type="common">Bacillus alvei</name>
    <dbReference type="NCBI Taxonomy" id="44250"/>
    <lineage>
        <taxon>Bacteria</taxon>
        <taxon>Bacillati</taxon>
        <taxon>Bacillota</taxon>
        <taxon>Bacilli</taxon>
        <taxon>Bacillales</taxon>
        <taxon>Paenibacillaceae</taxon>
        <taxon>Paenibacillus</taxon>
    </lineage>
</organism>
<feature type="non-terminal residue" evidence="3">
    <location>
        <position position="169"/>
    </location>
</feature>
<evidence type="ECO:0000259" key="2">
    <source>
        <dbReference type="Pfam" id="PF00501"/>
    </source>
</evidence>
<dbReference type="AlphaFoldDB" id="A0AAP7DKY2"/>
<dbReference type="GO" id="GO:0005737">
    <property type="term" value="C:cytoplasm"/>
    <property type="evidence" value="ECO:0007669"/>
    <property type="project" value="TreeGrafter"/>
</dbReference>
<dbReference type="InterPro" id="IPR000873">
    <property type="entry name" value="AMP-dep_synth/lig_dom"/>
</dbReference>
<name>A0AAP7DKY2_PAEAL</name>
<dbReference type="GO" id="GO:0044550">
    <property type="term" value="P:secondary metabolite biosynthetic process"/>
    <property type="evidence" value="ECO:0007669"/>
    <property type="project" value="TreeGrafter"/>
</dbReference>
<protein>
    <submittedName>
        <fullName evidence="3">AMP-binding protein</fullName>
    </submittedName>
</protein>
<feature type="domain" description="AMP-dependent synthetase/ligase" evidence="2">
    <location>
        <begin position="5"/>
        <end position="164"/>
    </location>
</feature>
<dbReference type="Proteomes" id="UP000552038">
    <property type="component" value="Unassembled WGS sequence"/>
</dbReference>
<keyword evidence="1" id="KW-0677">Repeat</keyword>
<comment type="caution">
    <text evidence="3">The sequence shown here is derived from an EMBL/GenBank/DDBJ whole genome shotgun (WGS) entry which is preliminary data.</text>
</comment>